<dbReference type="EMBL" id="JAGKSB010000007">
    <property type="protein sequence ID" value="MBP3943468.1"/>
    <property type="molecule type" value="Genomic_DNA"/>
</dbReference>
<protein>
    <recommendedName>
        <fullName evidence="4">Tetratricopeptide repeat-containing protein</fullName>
    </recommendedName>
</protein>
<evidence type="ECO:0000313" key="2">
    <source>
        <dbReference type="EMBL" id="MBP3943468.1"/>
    </source>
</evidence>
<dbReference type="Proteomes" id="UP000679691">
    <property type="component" value="Unassembled WGS sequence"/>
</dbReference>
<evidence type="ECO:0000313" key="3">
    <source>
        <dbReference type="Proteomes" id="UP000679691"/>
    </source>
</evidence>
<dbReference type="AlphaFoldDB" id="A0A8T4HDN9"/>
<keyword evidence="3" id="KW-1185">Reference proteome</keyword>
<dbReference type="Gene3D" id="1.25.40.10">
    <property type="entry name" value="Tetratricopeptide repeat domain"/>
    <property type="match status" value="1"/>
</dbReference>
<accession>A0A8T4HDN9</accession>
<dbReference type="SUPFAM" id="SSF48452">
    <property type="entry name" value="TPR-like"/>
    <property type="match status" value="2"/>
</dbReference>
<organism evidence="2 3">
    <name type="scientific">Rhinopithecimicrobium faecis</name>
    <dbReference type="NCBI Taxonomy" id="2820698"/>
    <lineage>
        <taxon>Bacteria</taxon>
        <taxon>Pseudomonadati</taxon>
        <taxon>Bacteroidota</taxon>
        <taxon>Sphingobacteriia</taxon>
        <taxon>Sphingobacteriales</taxon>
        <taxon>Sphingobacteriaceae</taxon>
        <taxon>Rhinopithecimicrobium</taxon>
    </lineage>
</organism>
<evidence type="ECO:0000256" key="1">
    <source>
        <dbReference type="SAM" id="SignalP"/>
    </source>
</evidence>
<dbReference type="InterPro" id="IPR011990">
    <property type="entry name" value="TPR-like_helical_dom_sf"/>
</dbReference>
<feature type="chain" id="PRO_5035740919" description="Tetratricopeptide repeat-containing protein" evidence="1">
    <location>
        <begin position="22"/>
        <end position="336"/>
    </location>
</feature>
<name>A0A8T4HDN9_9SPHI</name>
<gene>
    <name evidence="2" type="ORF">J5U18_07815</name>
</gene>
<keyword evidence="1" id="KW-0732">Signal</keyword>
<proteinExistence type="predicted"/>
<sequence length="336" mass="38019">MTKSALLLISIMGLLSPLCKAQSNAIASDPSGAITKFNPAYKGPGPEVYFLPAARSLEEVLRDEYQAKKPFSAAITKELAFNSFIYDQEEVLSKQVTLRSEDTDSTLNSALMLLKKREFEAARSLLEEAATGLTHAPTLLTIKQVIADLNYFQEDYKNAEQGYNEVINLAVQQKNRLAQAHAMVQQALILAHFQQFIPAQQLIIRQAIPLYNKEKAYAEKISAWGKLAAIYRMDRKYTEAQWFLLQARALAQTKDLSEELAEIEYMLALTKYQDQSFQVAQREFLSAYKLAEQEGNKLLILAIHDKLGEVQLQLKEFQAAELSLKHYNTLKKSLFN</sequence>
<comment type="caution">
    <text evidence="2">The sequence shown here is derived from an EMBL/GenBank/DDBJ whole genome shotgun (WGS) entry which is preliminary data.</text>
</comment>
<dbReference type="RefSeq" id="WP_353546960.1">
    <property type="nucleotide sequence ID" value="NZ_JAGKSB010000007.1"/>
</dbReference>
<feature type="signal peptide" evidence="1">
    <location>
        <begin position="1"/>
        <end position="21"/>
    </location>
</feature>
<evidence type="ECO:0008006" key="4">
    <source>
        <dbReference type="Google" id="ProtNLM"/>
    </source>
</evidence>
<reference evidence="2" key="1">
    <citation type="submission" date="2021-03" db="EMBL/GenBank/DDBJ databases">
        <authorList>
            <person name="Lu T."/>
            <person name="Wang Q."/>
            <person name="Han X."/>
        </authorList>
    </citation>
    <scope>NUCLEOTIDE SEQUENCE</scope>
    <source>
        <strain evidence="2">WQ 2009</strain>
    </source>
</reference>